<evidence type="ECO:0000256" key="9">
    <source>
        <dbReference type="ARBA" id="ARBA00022842"/>
    </source>
</evidence>
<dbReference type="AlphaFoldDB" id="A0A0S3QVR8"/>
<organism evidence="16 17">
    <name type="scientific">Thermosulfidibacter takaii (strain DSM 17441 / JCM 13301 / NBRC 103674 / ABI70S6)</name>
    <dbReference type="NCBI Taxonomy" id="1298851"/>
    <lineage>
        <taxon>Bacteria</taxon>
        <taxon>Pseudomonadati</taxon>
        <taxon>Thermosulfidibacterota</taxon>
        <taxon>Thermosulfidibacteria</taxon>
        <taxon>Thermosulfidibacterales</taxon>
        <taxon>Thermosulfidibacteraceae</taxon>
    </lineage>
</organism>
<dbReference type="CDD" id="cd04322">
    <property type="entry name" value="LysRS_N"/>
    <property type="match status" value="1"/>
</dbReference>
<dbReference type="Proteomes" id="UP000063234">
    <property type="component" value="Chromosome"/>
</dbReference>
<dbReference type="STRING" id="1298851.TST_1645"/>
<evidence type="ECO:0000256" key="1">
    <source>
        <dbReference type="ARBA" id="ARBA00004496"/>
    </source>
</evidence>
<dbReference type="InterPro" id="IPR018149">
    <property type="entry name" value="Lys-tRNA-synth_II_C"/>
</dbReference>
<comment type="catalytic activity">
    <reaction evidence="12 13 14">
        <text>tRNA(Lys) + L-lysine + ATP = L-lysyl-tRNA(Lys) + AMP + diphosphate</text>
        <dbReference type="Rhea" id="RHEA:20792"/>
        <dbReference type="Rhea" id="RHEA-COMP:9696"/>
        <dbReference type="Rhea" id="RHEA-COMP:9697"/>
        <dbReference type="ChEBI" id="CHEBI:30616"/>
        <dbReference type="ChEBI" id="CHEBI:32551"/>
        <dbReference type="ChEBI" id="CHEBI:33019"/>
        <dbReference type="ChEBI" id="CHEBI:78442"/>
        <dbReference type="ChEBI" id="CHEBI:78529"/>
        <dbReference type="ChEBI" id="CHEBI:456215"/>
        <dbReference type="EC" id="6.1.1.6"/>
    </reaction>
</comment>
<dbReference type="GO" id="GO:0004824">
    <property type="term" value="F:lysine-tRNA ligase activity"/>
    <property type="evidence" value="ECO:0007669"/>
    <property type="project" value="UniProtKB-UniRule"/>
</dbReference>
<dbReference type="PANTHER" id="PTHR42918:SF15">
    <property type="entry name" value="LYSINE--TRNA LIGASE, CHLOROPLASTIC_MITOCHONDRIAL"/>
    <property type="match status" value="1"/>
</dbReference>
<dbReference type="PIRSF" id="PIRSF039101">
    <property type="entry name" value="LysRS2"/>
    <property type="match status" value="1"/>
</dbReference>
<dbReference type="Gene3D" id="3.30.930.10">
    <property type="entry name" value="Bira Bifunctional Protein, Domain 2"/>
    <property type="match status" value="1"/>
</dbReference>
<evidence type="ECO:0000313" key="17">
    <source>
        <dbReference type="Proteomes" id="UP000063234"/>
    </source>
</evidence>
<keyword evidence="5 13" id="KW-0436">Ligase</keyword>
<dbReference type="InterPro" id="IPR002313">
    <property type="entry name" value="Lys-tRNA-ligase_II"/>
</dbReference>
<dbReference type="FunFam" id="3.30.930.10:FF:000001">
    <property type="entry name" value="Lysine--tRNA ligase"/>
    <property type="match status" value="1"/>
</dbReference>
<dbReference type="PATRIC" id="fig|1298851.3.peg.1723"/>
<dbReference type="NCBIfam" id="NF001756">
    <property type="entry name" value="PRK00484.1"/>
    <property type="match status" value="1"/>
</dbReference>
<dbReference type="Pfam" id="PF00152">
    <property type="entry name" value="tRNA-synt_2"/>
    <property type="match status" value="1"/>
</dbReference>
<evidence type="ECO:0000256" key="8">
    <source>
        <dbReference type="ARBA" id="ARBA00022840"/>
    </source>
</evidence>
<evidence type="ECO:0000256" key="12">
    <source>
        <dbReference type="ARBA" id="ARBA00048573"/>
    </source>
</evidence>
<comment type="similarity">
    <text evidence="2 13">Belongs to the class-II aminoacyl-tRNA synthetase family.</text>
</comment>
<feature type="binding site" evidence="13">
    <location>
        <position position="411"/>
    </location>
    <ligand>
        <name>Mg(2+)</name>
        <dbReference type="ChEBI" id="CHEBI:18420"/>
        <label>2</label>
    </ligand>
</feature>
<dbReference type="InterPro" id="IPR045864">
    <property type="entry name" value="aa-tRNA-synth_II/BPL/LPL"/>
</dbReference>
<dbReference type="GO" id="GO:0042803">
    <property type="term" value="F:protein homodimerization activity"/>
    <property type="evidence" value="ECO:0007669"/>
    <property type="project" value="UniProtKB-ARBA"/>
</dbReference>
<evidence type="ECO:0000256" key="10">
    <source>
        <dbReference type="ARBA" id="ARBA00022917"/>
    </source>
</evidence>
<evidence type="ECO:0000256" key="11">
    <source>
        <dbReference type="ARBA" id="ARBA00023146"/>
    </source>
</evidence>
<dbReference type="PROSITE" id="PS50862">
    <property type="entry name" value="AA_TRNA_LIGASE_II"/>
    <property type="match status" value="1"/>
</dbReference>
<dbReference type="EC" id="6.1.1.6" evidence="13"/>
<dbReference type="CDD" id="cd00775">
    <property type="entry name" value="LysRS_core"/>
    <property type="match status" value="1"/>
</dbReference>
<dbReference type="PANTHER" id="PTHR42918">
    <property type="entry name" value="LYSYL-TRNA SYNTHETASE"/>
    <property type="match status" value="1"/>
</dbReference>
<dbReference type="RefSeq" id="WP_269450424.1">
    <property type="nucleotide sequence ID" value="NZ_AP013035.1"/>
</dbReference>
<dbReference type="Gene3D" id="2.40.50.140">
    <property type="entry name" value="Nucleic acid-binding proteins"/>
    <property type="match status" value="1"/>
</dbReference>
<dbReference type="Pfam" id="PF01336">
    <property type="entry name" value="tRNA_anti-codon"/>
    <property type="match status" value="1"/>
</dbReference>
<keyword evidence="6 13" id="KW-0479">Metal-binding</keyword>
<dbReference type="EMBL" id="AP013035">
    <property type="protein sequence ID" value="BAT72429.1"/>
    <property type="molecule type" value="Genomic_DNA"/>
</dbReference>
<sequence length="496" mass="57575">MEAENKILKDLREKLEKFRSMGINPYPNRYKITHRIEEIVERFKEEYDEEKLKSFGEISLAGRIMSLRFHGRIAFAHIKDQTGKIQIFVQRDEVGADFYREVFKKLDVGDIIGVKGHLFRTKTGELTVNCSEVTLLSKVLRPLPEKWHGLKDIETRYRQRYLDLIVNEDSRRVFEIRSEVIRLIREYLVSKGFIEVETPMMQPIPGGAAARPFVTHHNALDIDLYLRIAPELYLKRLVVGGFDRVFELGKCFRNEGISSMHNPEFTMVEFYMAYADYKDLMELTEDMLSGIVKKIHGTTKITYQGQEIDFTPPWKKISFCEALVEIGGVPERVIHDEVEARKVAKDLDIEVEKIKSHGKVLGEIFEKTVEEKLIQPTFVYDYPKDISPLAKSKEDNPNMVERFELMIAGREIANAYTELNDPMDQKERFMQQLREREAGDEEAHRMDEDYITALEYGLPPTAGEGIGIDRLVMLLTDAPSIRDVILFPTLRPERTE</sequence>
<dbReference type="InterPro" id="IPR012340">
    <property type="entry name" value="NA-bd_OB-fold"/>
</dbReference>
<feature type="binding site" evidence="13">
    <location>
        <position position="411"/>
    </location>
    <ligand>
        <name>Mg(2+)</name>
        <dbReference type="ChEBI" id="CHEBI:18420"/>
        <label>1</label>
    </ligand>
</feature>
<reference evidence="17" key="1">
    <citation type="journal article" date="2018" name="Science">
        <title>A primordial and reversible TCA cycle in a facultatively chemolithoautotrophic thermophile.</title>
        <authorList>
            <person name="Nunoura T."/>
            <person name="Chikaraishi Y."/>
            <person name="Izaki R."/>
            <person name="Suwa T."/>
            <person name="Sato T."/>
            <person name="Harada T."/>
            <person name="Mori K."/>
            <person name="Kato Y."/>
            <person name="Miyazaki M."/>
            <person name="Shimamura S."/>
            <person name="Yanagawa K."/>
            <person name="Shuto A."/>
            <person name="Ohkouchi N."/>
            <person name="Fujita N."/>
            <person name="Takaki Y."/>
            <person name="Atomi H."/>
            <person name="Takai K."/>
        </authorList>
    </citation>
    <scope>NUCLEOTIDE SEQUENCE [LARGE SCALE GENOMIC DNA]</scope>
    <source>
        <strain evidence="17">DSM 17441 / JCM 13301 / NBRC 103674 / ABI70S6</strain>
    </source>
</reference>
<evidence type="ECO:0000259" key="15">
    <source>
        <dbReference type="PROSITE" id="PS50862"/>
    </source>
</evidence>
<dbReference type="InterPro" id="IPR044136">
    <property type="entry name" value="Lys-tRNA-ligase_II_N"/>
</dbReference>
<feature type="binding site" evidence="13">
    <location>
        <position position="404"/>
    </location>
    <ligand>
        <name>Mg(2+)</name>
        <dbReference type="ChEBI" id="CHEBI:18420"/>
        <label>1</label>
    </ligand>
</feature>
<dbReference type="GO" id="GO:0000049">
    <property type="term" value="F:tRNA binding"/>
    <property type="evidence" value="ECO:0007669"/>
    <property type="project" value="TreeGrafter"/>
</dbReference>
<keyword evidence="7 13" id="KW-0547">Nucleotide-binding</keyword>
<dbReference type="PRINTS" id="PR00982">
    <property type="entry name" value="TRNASYNTHLYS"/>
</dbReference>
<gene>
    <name evidence="13 16" type="primary">lysS</name>
    <name evidence="16" type="ORF">TST_1645</name>
</gene>
<dbReference type="GO" id="GO:0005524">
    <property type="term" value="F:ATP binding"/>
    <property type="evidence" value="ECO:0007669"/>
    <property type="project" value="UniProtKB-UniRule"/>
</dbReference>
<evidence type="ECO:0000256" key="6">
    <source>
        <dbReference type="ARBA" id="ARBA00022723"/>
    </source>
</evidence>
<dbReference type="SUPFAM" id="SSF55681">
    <property type="entry name" value="Class II aaRS and biotin synthetases"/>
    <property type="match status" value="1"/>
</dbReference>
<comment type="subunit">
    <text evidence="3 13">Homodimer.</text>
</comment>
<dbReference type="InterPro" id="IPR004364">
    <property type="entry name" value="Aa-tRNA-synt_II"/>
</dbReference>
<evidence type="ECO:0000256" key="2">
    <source>
        <dbReference type="ARBA" id="ARBA00008226"/>
    </source>
</evidence>
<evidence type="ECO:0000313" key="16">
    <source>
        <dbReference type="EMBL" id="BAT72429.1"/>
    </source>
</evidence>
<dbReference type="GO" id="GO:0005829">
    <property type="term" value="C:cytosol"/>
    <property type="evidence" value="ECO:0007669"/>
    <property type="project" value="TreeGrafter"/>
</dbReference>
<dbReference type="HAMAP" id="MF_00252">
    <property type="entry name" value="Lys_tRNA_synth_class2"/>
    <property type="match status" value="1"/>
</dbReference>
<proteinExistence type="inferred from homology"/>
<accession>A0A0S3QVR8</accession>
<dbReference type="KEGG" id="ttk:TST_1645"/>
<name>A0A0S3QVR8_THET7</name>
<dbReference type="InterPro" id="IPR004365">
    <property type="entry name" value="NA-bd_OB_tRNA"/>
</dbReference>
<dbReference type="InterPro" id="IPR006195">
    <property type="entry name" value="aa-tRNA-synth_II"/>
</dbReference>
<keyword evidence="8 13" id="KW-0067">ATP-binding</keyword>
<evidence type="ECO:0000256" key="13">
    <source>
        <dbReference type="HAMAP-Rule" id="MF_00252"/>
    </source>
</evidence>
<keyword evidence="17" id="KW-1185">Reference proteome</keyword>
<evidence type="ECO:0000256" key="3">
    <source>
        <dbReference type="ARBA" id="ARBA00011738"/>
    </source>
</evidence>
<keyword evidence="9 13" id="KW-0460">Magnesium</keyword>
<protein>
    <recommendedName>
        <fullName evidence="13">Lysine--tRNA ligase</fullName>
        <ecNumber evidence="13">6.1.1.6</ecNumber>
    </recommendedName>
    <alternativeName>
        <fullName evidence="13">Lysyl-tRNA synthetase</fullName>
        <shortName evidence="13">LysRS</shortName>
    </alternativeName>
</protein>
<dbReference type="NCBIfam" id="TIGR00499">
    <property type="entry name" value="lysS_bact"/>
    <property type="match status" value="1"/>
</dbReference>
<comment type="cofactor">
    <cofactor evidence="13 14">
        <name>Mg(2+)</name>
        <dbReference type="ChEBI" id="CHEBI:18420"/>
    </cofactor>
    <text evidence="13 14">Binds 3 Mg(2+) ions per subunit.</text>
</comment>
<keyword evidence="10 13" id="KW-0648">Protein biosynthesis</keyword>
<comment type="subcellular location">
    <subcellularLocation>
        <location evidence="1 13">Cytoplasm</location>
    </subcellularLocation>
</comment>
<keyword evidence="11 13" id="KW-0030">Aminoacyl-tRNA synthetase</keyword>
<feature type="domain" description="Aminoacyl-transfer RNA synthetases class-II family profile" evidence="15">
    <location>
        <begin position="174"/>
        <end position="492"/>
    </location>
</feature>
<evidence type="ECO:0000256" key="4">
    <source>
        <dbReference type="ARBA" id="ARBA00022490"/>
    </source>
</evidence>
<evidence type="ECO:0000256" key="7">
    <source>
        <dbReference type="ARBA" id="ARBA00022741"/>
    </source>
</evidence>
<dbReference type="SUPFAM" id="SSF50249">
    <property type="entry name" value="Nucleic acid-binding proteins"/>
    <property type="match status" value="1"/>
</dbReference>
<dbReference type="InterPro" id="IPR034762">
    <property type="entry name" value="Lys-tRNA-ligase_II_bac/euk"/>
</dbReference>
<dbReference type="GO" id="GO:0000287">
    <property type="term" value="F:magnesium ion binding"/>
    <property type="evidence" value="ECO:0007669"/>
    <property type="project" value="UniProtKB-UniRule"/>
</dbReference>
<evidence type="ECO:0000256" key="14">
    <source>
        <dbReference type="RuleBase" id="RU000336"/>
    </source>
</evidence>
<dbReference type="FunFam" id="2.40.50.140:FF:000024">
    <property type="entry name" value="Lysine--tRNA ligase"/>
    <property type="match status" value="1"/>
</dbReference>
<keyword evidence="4 13" id="KW-0963">Cytoplasm</keyword>
<evidence type="ECO:0000256" key="5">
    <source>
        <dbReference type="ARBA" id="ARBA00022598"/>
    </source>
</evidence>
<dbReference type="GO" id="GO:0006430">
    <property type="term" value="P:lysyl-tRNA aminoacylation"/>
    <property type="evidence" value="ECO:0007669"/>
    <property type="project" value="UniProtKB-UniRule"/>
</dbReference>